<keyword evidence="9" id="KW-1185">Reference proteome</keyword>
<keyword evidence="3 6" id="KW-0808">Transferase</keyword>
<feature type="region of interest" description="Disordered" evidence="7">
    <location>
        <begin position="1"/>
        <end position="30"/>
    </location>
</feature>
<evidence type="ECO:0000256" key="1">
    <source>
        <dbReference type="ARBA" id="ARBA00001946"/>
    </source>
</evidence>
<dbReference type="GO" id="GO:0046872">
    <property type="term" value="F:metal ion binding"/>
    <property type="evidence" value="ECO:0007669"/>
    <property type="project" value="UniProtKB-KW"/>
</dbReference>
<feature type="compositionally biased region" description="Low complexity" evidence="7">
    <location>
        <begin position="1"/>
        <end position="12"/>
    </location>
</feature>
<gene>
    <name evidence="8" type="ORF">GCM10010389_46400</name>
</gene>
<dbReference type="AlphaFoldDB" id="A0A918RLG8"/>
<dbReference type="GO" id="GO:0004659">
    <property type="term" value="F:prenyltransferase activity"/>
    <property type="evidence" value="ECO:0007669"/>
    <property type="project" value="InterPro"/>
</dbReference>
<keyword evidence="4" id="KW-0479">Metal-binding</keyword>
<name>A0A918RLG8_9ACTN</name>
<dbReference type="SUPFAM" id="SSF48576">
    <property type="entry name" value="Terpenoid synthases"/>
    <property type="match status" value="1"/>
</dbReference>
<dbReference type="EMBL" id="BMWH01000020">
    <property type="protein sequence ID" value="GHA01720.1"/>
    <property type="molecule type" value="Genomic_DNA"/>
</dbReference>
<dbReference type="PANTHER" id="PTHR12001">
    <property type="entry name" value="GERANYLGERANYL PYROPHOSPHATE SYNTHASE"/>
    <property type="match status" value="1"/>
</dbReference>
<dbReference type="InterPro" id="IPR000092">
    <property type="entry name" value="Polyprenyl_synt"/>
</dbReference>
<dbReference type="PROSITE" id="PS00723">
    <property type="entry name" value="POLYPRENYL_SYNTHASE_1"/>
    <property type="match status" value="1"/>
</dbReference>
<accession>A0A918RLG8</accession>
<comment type="cofactor">
    <cofactor evidence="1">
        <name>Mg(2+)</name>
        <dbReference type="ChEBI" id="CHEBI:18420"/>
    </cofactor>
</comment>
<organism evidence="8 9">
    <name type="scientific">Streptomyces echinoruber</name>
    <dbReference type="NCBI Taxonomy" id="68898"/>
    <lineage>
        <taxon>Bacteria</taxon>
        <taxon>Bacillati</taxon>
        <taxon>Actinomycetota</taxon>
        <taxon>Actinomycetes</taxon>
        <taxon>Kitasatosporales</taxon>
        <taxon>Streptomycetaceae</taxon>
        <taxon>Streptomyces</taxon>
    </lineage>
</organism>
<dbReference type="PANTHER" id="PTHR12001:SF85">
    <property type="entry name" value="SHORT CHAIN ISOPRENYL DIPHOSPHATE SYNTHASE"/>
    <property type="match status" value="1"/>
</dbReference>
<dbReference type="Gene3D" id="1.10.600.10">
    <property type="entry name" value="Farnesyl Diphosphate Synthase"/>
    <property type="match status" value="1"/>
</dbReference>
<evidence type="ECO:0000256" key="3">
    <source>
        <dbReference type="ARBA" id="ARBA00022679"/>
    </source>
</evidence>
<evidence type="ECO:0000256" key="4">
    <source>
        <dbReference type="ARBA" id="ARBA00022723"/>
    </source>
</evidence>
<evidence type="ECO:0000256" key="6">
    <source>
        <dbReference type="RuleBase" id="RU004466"/>
    </source>
</evidence>
<feature type="compositionally biased region" description="Pro residues" evidence="7">
    <location>
        <begin position="13"/>
        <end position="27"/>
    </location>
</feature>
<evidence type="ECO:0000313" key="9">
    <source>
        <dbReference type="Proteomes" id="UP000623010"/>
    </source>
</evidence>
<dbReference type="RefSeq" id="WP_190059401.1">
    <property type="nucleotide sequence ID" value="NZ_BMWH01000020.1"/>
</dbReference>
<evidence type="ECO:0000256" key="2">
    <source>
        <dbReference type="ARBA" id="ARBA00006706"/>
    </source>
</evidence>
<evidence type="ECO:0000256" key="5">
    <source>
        <dbReference type="ARBA" id="ARBA00022842"/>
    </source>
</evidence>
<feature type="region of interest" description="Disordered" evidence="7">
    <location>
        <begin position="390"/>
        <end position="428"/>
    </location>
</feature>
<dbReference type="SFLD" id="SFLDS00005">
    <property type="entry name" value="Isoprenoid_Synthase_Type_I"/>
    <property type="match status" value="1"/>
</dbReference>
<dbReference type="GO" id="GO:0008299">
    <property type="term" value="P:isoprenoid biosynthetic process"/>
    <property type="evidence" value="ECO:0007669"/>
    <property type="project" value="InterPro"/>
</dbReference>
<dbReference type="InterPro" id="IPR033749">
    <property type="entry name" value="Polyprenyl_synt_CS"/>
</dbReference>
<proteinExistence type="inferred from homology"/>
<reference evidence="8" key="2">
    <citation type="submission" date="2020-09" db="EMBL/GenBank/DDBJ databases">
        <authorList>
            <person name="Sun Q."/>
            <person name="Ohkuma M."/>
        </authorList>
    </citation>
    <scope>NUCLEOTIDE SEQUENCE</scope>
    <source>
        <strain evidence="8">JCM 5016</strain>
    </source>
</reference>
<dbReference type="InterPro" id="IPR008949">
    <property type="entry name" value="Isoprenoid_synthase_dom_sf"/>
</dbReference>
<dbReference type="Proteomes" id="UP000623010">
    <property type="component" value="Unassembled WGS sequence"/>
</dbReference>
<sequence>MRPSPAAESAPPGAWPPDPRPPGPAAAPCPLARNPAAVDADVPAAVVRTLRRILDDRVARAAVLDPVFGGDLAARLAEFTLHGGRRGRPRLLWWAFRACGGGGEPPRTRTALHLAAALELLQTCALVQDDVMDGSVLRRGRPALHTDLALQYGGAGPAFADAAAVLAGDLALAWADDTVTAAVAADPAATGVLAGWREMRTEMVAGQYLDLHGQTIRGATPARALRIARLKSALYSVERPLALGAALAQADPHTTAALRAAGRCAGLAFQLRDDLLGAFGAPYGTGKPSGDDIRQGKPTYLLAVARARATASGDRVALKVLDRHVGAGRLTDAQLADVRRVLEGTGARRAVERTVGRLAARSLRRLAAAPALRPPGAHRLRELLCEAAGGAPAAGKPEGHGGAPGAEEHETHGGAPGVVALETGRRAR</sequence>
<protein>
    <submittedName>
        <fullName evidence="8">Geranylgeranyl pyrophosphate synthase</fullName>
    </submittedName>
</protein>
<reference evidence="8" key="1">
    <citation type="journal article" date="2014" name="Int. J. Syst. Evol. Microbiol.">
        <title>Complete genome sequence of Corynebacterium casei LMG S-19264T (=DSM 44701T), isolated from a smear-ripened cheese.</title>
        <authorList>
            <consortium name="US DOE Joint Genome Institute (JGI-PGF)"/>
            <person name="Walter F."/>
            <person name="Albersmeier A."/>
            <person name="Kalinowski J."/>
            <person name="Ruckert C."/>
        </authorList>
    </citation>
    <scope>NUCLEOTIDE SEQUENCE</scope>
    <source>
        <strain evidence="8">JCM 5016</strain>
    </source>
</reference>
<keyword evidence="5" id="KW-0460">Magnesium</keyword>
<evidence type="ECO:0000256" key="7">
    <source>
        <dbReference type="SAM" id="MobiDB-lite"/>
    </source>
</evidence>
<comment type="caution">
    <text evidence="8">The sequence shown here is derived from an EMBL/GenBank/DDBJ whole genome shotgun (WGS) entry which is preliminary data.</text>
</comment>
<comment type="similarity">
    <text evidence="2 6">Belongs to the FPP/GGPP synthase family.</text>
</comment>
<dbReference type="Pfam" id="PF00348">
    <property type="entry name" value="polyprenyl_synt"/>
    <property type="match status" value="1"/>
</dbReference>
<evidence type="ECO:0000313" key="8">
    <source>
        <dbReference type="EMBL" id="GHA01720.1"/>
    </source>
</evidence>